<dbReference type="InterPro" id="IPR031807">
    <property type="entry name" value="HicB-like"/>
</dbReference>
<evidence type="ECO:0000313" key="2">
    <source>
        <dbReference type="EMBL" id="PHZ83415.1"/>
    </source>
</evidence>
<reference evidence="2 3" key="1">
    <citation type="submission" date="2017-10" db="EMBL/GenBank/DDBJ databases">
        <title>Frigbacter circumglobatus gen. nov. sp. nov., isolated from sediment cultured in situ.</title>
        <authorList>
            <person name="Zhao Z."/>
        </authorList>
    </citation>
    <scope>NUCLEOTIDE SEQUENCE [LARGE SCALE GENOMIC DNA]</scope>
    <source>
        <strain evidence="2 3">ZYL</strain>
    </source>
</reference>
<dbReference type="AlphaFoldDB" id="A0A2G4YM77"/>
<protein>
    <recommendedName>
        <fullName evidence="1">HicB-like antitoxin of toxin-antitoxin system domain-containing protein</fullName>
    </recommendedName>
</protein>
<dbReference type="Gene3D" id="3.30.160.250">
    <property type="match status" value="1"/>
</dbReference>
<accession>A0A2G4YM77</accession>
<dbReference type="Pfam" id="PF15919">
    <property type="entry name" value="HicB_lk_antitox"/>
    <property type="match status" value="1"/>
</dbReference>
<dbReference type="Proteomes" id="UP000229730">
    <property type="component" value="Unassembled WGS sequence"/>
</dbReference>
<comment type="caution">
    <text evidence="2">The sequence shown here is derived from an EMBL/GenBank/DDBJ whole genome shotgun (WGS) entry which is preliminary data.</text>
</comment>
<dbReference type="SUPFAM" id="SSF143100">
    <property type="entry name" value="TTHA1013/TTHA0281-like"/>
    <property type="match status" value="1"/>
</dbReference>
<dbReference type="InParanoid" id="A0A2G4YM77"/>
<evidence type="ECO:0000259" key="1">
    <source>
        <dbReference type="Pfam" id="PF15919"/>
    </source>
</evidence>
<gene>
    <name evidence="2" type="ORF">CRD36_17810</name>
</gene>
<proteinExistence type="predicted"/>
<feature type="domain" description="HicB-like antitoxin of toxin-antitoxin system" evidence="1">
    <location>
        <begin position="6"/>
        <end position="54"/>
    </location>
</feature>
<keyword evidence="3" id="KW-1185">Reference proteome</keyword>
<dbReference type="OrthoDB" id="9807959at2"/>
<dbReference type="RefSeq" id="WP_099475308.1">
    <property type="nucleotide sequence ID" value="NZ_PDEM01000033.1"/>
</dbReference>
<sequence length="65" mass="6923">MKTDLYIAIWHKDPDSDYGVILPDAPGCISAGGILDEARRMATEARALDVAALPDAPPETPGFPE</sequence>
<dbReference type="EMBL" id="PDEM01000033">
    <property type="protein sequence ID" value="PHZ83415.1"/>
    <property type="molecule type" value="Genomic_DNA"/>
</dbReference>
<dbReference type="InterPro" id="IPR035069">
    <property type="entry name" value="TTHA1013/TTHA0281-like"/>
</dbReference>
<evidence type="ECO:0000313" key="3">
    <source>
        <dbReference type="Proteomes" id="UP000229730"/>
    </source>
</evidence>
<name>A0A2G4YM77_9PROT</name>
<organism evidence="2 3">
    <name type="scientific">Paremcibacter congregatus</name>
    <dbReference type="NCBI Taxonomy" id="2043170"/>
    <lineage>
        <taxon>Bacteria</taxon>
        <taxon>Pseudomonadati</taxon>
        <taxon>Pseudomonadota</taxon>
        <taxon>Alphaproteobacteria</taxon>
        <taxon>Emcibacterales</taxon>
        <taxon>Emcibacteraceae</taxon>
        <taxon>Paremcibacter</taxon>
    </lineage>
</organism>